<dbReference type="Proteomes" id="UP000294835">
    <property type="component" value="Unassembled WGS sequence"/>
</dbReference>
<dbReference type="OrthoDB" id="7916272at2"/>
<dbReference type="RefSeq" id="WP_132464445.1">
    <property type="nucleotide sequence ID" value="NZ_SLXP01000011.1"/>
</dbReference>
<evidence type="ECO:0000313" key="3">
    <source>
        <dbReference type="Proteomes" id="UP000294835"/>
    </source>
</evidence>
<protein>
    <submittedName>
        <fullName evidence="2">Uncharacterized protein</fullName>
    </submittedName>
</protein>
<dbReference type="EMBL" id="SLXP01000011">
    <property type="protein sequence ID" value="TCP39576.1"/>
    <property type="molecule type" value="Genomic_DNA"/>
</dbReference>
<evidence type="ECO:0000313" key="2">
    <source>
        <dbReference type="EMBL" id="TCP39576.1"/>
    </source>
</evidence>
<proteinExistence type="predicted"/>
<gene>
    <name evidence="2" type="ORF">EV662_11156</name>
</gene>
<comment type="caution">
    <text evidence="2">The sequence shown here is derived from an EMBL/GenBank/DDBJ whole genome shotgun (WGS) entry which is preliminary data.</text>
</comment>
<feature type="region of interest" description="Disordered" evidence="1">
    <location>
        <begin position="1"/>
        <end position="36"/>
    </location>
</feature>
<organism evidence="2 3">
    <name type="scientific">Rhodovulum marinum</name>
    <dbReference type="NCBI Taxonomy" id="320662"/>
    <lineage>
        <taxon>Bacteria</taxon>
        <taxon>Pseudomonadati</taxon>
        <taxon>Pseudomonadota</taxon>
        <taxon>Alphaproteobacteria</taxon>
        <taxon>Rhodobacterales</taxon>
        <taxon>Paracoccaceae</taxon>
        <taxon>Rhodovulum</taxon>
    </lineage>
</organism>
<keyword evidence="3" id="KW-1185">Reference proteome</keyword>
<accession>A0A4V2SQM6</accession>
<sequence length="86" mass="8758">MKDAFQNHKTGLDSPATQLHAVTPSDTEDLSSASRGLNVATSGTVKVTTVGGTTGAVYVVAGVIFPVRATRVWATGTTATGIVALR</sequence>
<reference evidence="2 3" key="1">
    <citation type="submission" date="2019-03" db="EMBL/GenBank/DDBJ databases">
        <title>Genomic Encyclopedia of Type Strains, Phase IV (KMG-IV): sequencing the most valuable type-strain genomes for metagenomic binning, comparative biology and taxonomic classification.</title>
        <authorList>
            <person name="Goeker M."/>
        </authorList>
    </citation>
    <scope>NUCLEOTIDE SEQUENCE [LARGE SCALE GENOMIC DNA]</scope>
    <source>
        <strain evidence="2 3">DSM 18063</strain>
    </source>
</reference>
<dbReference type="AlphaFoldDB" id="A0A4V2SQM6"/>
<name>A0A4V2SQM6_9RHOB</name>
<evidence type="ECO:0000256" key="1">
    <source>
        <dbReference type="SAM" id="MobiDB-lite"/>
    </source>
</evidence>